<organism evidence="2 3">
    <name type="scientific">Ligilactobacillus ruminis ATCC 25644</name>
    <dbReference type="NCBI Taxonomy" id="525362"/>
    <lineage>
        <taxon>Bacteria</taxon>
        <taxon>Bacillati</taxon>
        <taxon>Bacillota</taxon>
        <taxon>Bacilli</taxon>
        <taxon>Lactobacillales</taxon>
        <taxon>Lactobacillaceae</taxon>
        <taxon>Ligilactobacillus</taxon>
    </lineage>
</organism>
<proteinExistence type="predicted"/>
<evidence type="ECO:0000313" key="2">
    <source>
        <dbReference type="EMBL" id="EFZ35280.1"/>
    </source>
</evidence>
<keyword evidence="1" id="KW-1133">Transmembrane helix</keyword>
<evidence type="ECO:0000256" key="1">
    <source>
        <dbReference type="SAM" id="Phobius"/>
    </source>
</evidence>
<name>E7FNM7_9LACO</name>
<keyword evidence="1" id="KW-0812">Transmembrane</keyword>
<dbReference type="HOGENOM" id="CLU_2954850_0_0_9"/>
<evidence type="ECO:0000313" key="3">
    <source>
        <dbReference type="Proteomes" id="UP000004099"/>
    </source>
</evidence>
<sequence length="59" mass="6923">MNVMPNSERGVNLLPGLFLRLFRVKRLVPEKMKGTGYFFCDEILILSSFLFFEIVVQRI</sequence>
<dbReference type="AlphaFoldDB" id="E7FNM7"/>
<gene>
    <name evidence="2" type="ORF">HMPREF0542_10504</name>
</gene>
<comment type="caution">
    <text evidence="2">The sequence shown here is derived from an EMBL/GenBank/DDBJ whole genome shotgun (WGS) entry which is preliminary data.</text>
</comment>
<feature type="transmembrane region" description="Helical" evidence="1">
    <location>
        <begin position="36"/>
        <end position="56"/>
    </location>
</feature>
<reference evidence="2 3" key="1">
    <citation type="submission" date="2011-01" db="EMBL/GenBank/DDBJ databases">
        <authorList>
            <person name="Muzny D."/>
            <person name="Qin X."/>
            <person name="Buhay C."/>
            <person name="Dugan-Rocha S."/>
            <person name="Ding Y."/>
            <person name="Chen G."/>
            <person name="Hawes A."/>
            <person name="Holder M."/>
            <person name="Jhangiani S."/>
            <person name="Johnson A."/>
            <person name="Khan Z."/>
            <person name="Li Z."/>
            <person name="Liu W."/>
            <person name="Liu X."/>
            <person name="Perez L."/>
            <person name="Shen H."/>
            <person name="Wang Q."/>
            <person name="Watt J."/>
            <person name="Xi L."/>
            <person name="Xin Y."/>
            <person name="Zhou J."/>
            <person name="Deng J."/>
            <person name="Jiang H."/>
            <person name="Liu Y."/>
            <person name="Qu J."/>
            <person name="Song X.-Z."/>
            <person name="Zhang L."/>
            <person name="Villasana D."/>
            <person name="Johnson A."/>
            <person name="Liu J."/>
            <person name="Liyanage D."/>
            <person name="Lorensuhewa L."/>
            <person name="Robinson T."/>
            <person name="Song A."/>
            <person name="Song B.-B."/>
            <person name="Dinh H."/>
            <person name="Thornton R."/>
            <person name="Coyle M."/>
            <person name="Francisco L."/>
            <person name="Jackson L."/>
            <person name="Javaid M."/>
            <person name="Korchina V."/>
            <person name="Kovar C."/>
            <person name="Mata R."/>
            <person name="Mathew T."/>
            <person name="Ngo R."/>
            <person name="Nguyen L."/>
            <person name="Nguyen N."/>
            <person name="Okwuonu G."/>
            <person name="Ongeri F."/>
            <person name="Pham C."/>
            <person name="Simmons D."/>
            <person name="Wilczek-Boney K."/>
            <person name="Hale W."/>
            <person name="Jakkamsetti A."/>
            <person name="Pham P."/>
            <person name="Ruth R."/>
            <person name="San Lucas F."/>
            <person name="Warren J."/>
            <person name="Zhang J."/>
            <person name="Zhao Z."/>
            <person name="Zhou C."/>
            <person name="Zhu D."/>
            <person name="Lee S."/>
            <person name="Bess C."/>
            <person name="Blankenburg K."/>
            <person name="Forbes L."/>
            <person name="Fu Q."/>
            <person name="Gubbala S."/>
            <person name="Hirani K."/>
            <person name="Jayaseelan J.C."/>
            <person name="Lara F."/>
            <person name="Munidasa M."/>
            <person name="Palculict T."/>
            <person name="Patil S."/>
            <person name="Pu L.-L."/>
            <person name="Saada N."/>
            <person name="Tang L."/>
            <person name="Weissenberger G."/>
            <person name="Zhu Y."/>
            <person name="Hemphill L."/>
            <person name="Shang Y."/>
            <person name="Youmans B."/>
            <person name="Ayvaz T."/>
            <person name="Ross M."/>
            <person name="Santibanez J."/>
            <person name="Aqrawi P."/>
            <person name="Gross S."/>
            <person name="Joshi V."/>
            <person name="Fowler G."/>
            <person name="Nazareth L."/>
            <person name="Reid J."/>
            <person name="Worley K."/>
            <person name="Petrosino J."/>
            <person name="Highlander S."/>
            <person name="Gibbs R."/>
        </authorList>
    </citation>
    <scope>NUCLEOTIDE SEQUENCE [LARGE SCALE GENOMIC DNA]</scope>
    <source>
        <strain evidence="2 3">ATCC 25644</strain>
    </source>
</reference>
<dbReference type="PATRIC" id="fig|525362.12.peg.628"/>
<dbReference type="Proteomes" id="UP000004099">
    <property type="component" value="Unassembled WGS sequence"/>
</dbReference>
<keyword evidence="1" id="KW-0472">Membrane</keyword>
<protein>
    <submittedName>
        <fullName evidence="2">Uncharacterized protein</fullName>
    </submittedName>
</protein>
<dbReference type="EMBL" id="ACGS02000024">
    <property type="protein sequence ID" value="EFZ35280.1"/>
    <property type="molecule type" value="Genomic_DNA"/>
</dbReference>
<accession>E7FNM7</accession>